<evidence type="ECO:0000313" key="1">
    <source>
        <dbReference type="EMBL" id="AXH59657.1"/>
    </source>
</evidence>
<dbReference type="Proteomes" id="UP000006426">
    <property type="component" value="Plasmid pmppla107"/>
</dbReference>
<organism evidence="1 2">
    <name type="scientific">Pseudomonas amygdali pv. lachrymans str. M301315</name>
    <dbReference type="NCBI Taxonomy" id="629260"/>
    <lineage>
        <taxon>Bacteria</taxon>
        <taxon>Pseudomonadati</taxon>
        <taxon>Pseudomonadota</taxon>
        <taxon>Gammaproteobacteria</taxon>
        <taxon>Pseudomonadales</taxon>
        <taxon>Pseudomonadaceae</taxon>
        <taxon>Pseudomonas</taxon>
        <taxon>Pseudomonas amygdali</taxon>
    </lineage>
</organism>
<protein>
    <submittedName>
        <fullName evidence="1">Uncharacterized protein</fullName>
    </submittedName>
</protein>
<gene>
    <name evidence="1" type="ORF">PLA107_031010</name>
</gene>
<dbReference type="AlphaFoldDB" id="A0AAD0M6I5"/>
<accession>A0AAD0M6I5</accession>
<geneLocation type="plasmid" evidence="2">
    <name>pmppla107</name>
</geneLocation>
<name>A0AAD0M6I5_PSEAV</name>
<sequence>MSAYTRQELEARFEQAYQQISGSQASQDTEMLAAGIELMSSTAAACRQMDDSSALDSALPLIQN</sequence>
<dbReference type="EMBL" id="CP031226">
    <property type="protein sequence ID" value="AXH59657.1"/>
    <property type="molecule type" value="Genomic_DNA"/>
</dbReference>
<keyword evidence="1" id="KW-0614">Plasmid</keyword>
<proteinExistence type="predicted"/>
<evidence type="ECO:0000313" key="2">
    <source>
        <dbReference type="Proteomes" id="UP000006426"/>
    </source>
</evidence>
<reference evidence="1 2" key="1">
    <citation type="journal article" date="2011" name="PLoS Pathog.">
        <title>Dynamic evolution of pathogenicity revealed by sequencing and comparative genomics of 19 Pseudomonas syringae isolates.</title>
        <authorList>
            <person name="Baltrus D.A."/>
            <person name="Nishimura M.T."/>
            <person name="Romanchuk A."/>
            <person name="Chang J.H."/>
            <person name="Mukhtar M.S."/>
            <person name="Cherkis K."/>
            <person name="Roach J."/>
            <person name="Grant S.R."/>
            <person name="Jones C.D."/>
            <person name="Dangl J.L."/>
        </authorList>
    </citation>
    <scope>NUCLEOTIDE SEQUENCE [LARGE SCALE GENOMIC DNA]</scope>
    <source>
        <strain evidence="1 2">M301315</strain>
    </source>
</reference>